<feature type="compositionally biased region" description="Basic and acidic residues" evidence="1">
    <location>
        <begin position="323"/>
        <end position="332"/>
    </location>
</feature>
<feature type="compositionally biased region" description="Polar residues" evidence="1">
    <location>
        <begin position="106"/>
        <end position="119"/>
    </location>
</feature>
<dbReference type="OrthoDB" id="4829625at2759"/>
<protein>
    <submittedName>
        <fullName evidence="2">Uncharacterized protein</fullName>
    </submittedName>
</protein>
<organism evidence="2 3">
    <name type="scientific">Colletotrichum musicola</name>
    <dbReference type="NCBI Taxonomy" id="2175873"/>
    <lineage>
        <taxon>Eukaryota</taxon>
        <taxon>Fungi</taxon>
        <taxon>Dikarya</taxon>
        <taxon>Ascomycota</taxon>
        <taxon>Pezizomycotina</taxon>
        <taxon>Sordariomycetes</taxon>
        <taxon>Hypocreomycetidae</taxon>
        <taxon>Glomerellales</taxon>
        <taxon>Glomerellaceae</taxon>
        <taxon>Colletotrichum</taxon>
        <taxon>Colletotrichum orchidearum species complex</taxon>
    </lineage>
</organism>
<feature type="region of interest" description="Disordered" evidence="1">
    <location>
        <begin position="106"/>
        <end position="129"/>
    </location>
</feature>
<gene>
    <name evidence="2" type="ORF">CMUS01_00650</name>
</gene>
<dbReference type="EMBL" id="WIGM01000009">
    <property type="protein sequence ID" value="KAF6844853.1"/>
    <property type="molecule type" value="Genomic_DNA"/>
</dbReference>
<comment type="caution">
    <text evidence="2">The sequence shown here is derived from an EMBL/GenBank/DDBJ whole genome shotgun (WGS) entry which is preliminary data.</text>
</comment>
<dbReference type="AlphaFoldDB" id="A0A8H6NYH0"/>
<evidence type="ECO:0000313" key="2">
    <source>
        <dbReference type="EMBL" id="KAF6844853.1"/>
    </source>
</evidence>
<feature type="region of interest" description="Disordered" evidence="1">
    <location>
        <begin position="322"/>
        <end position="364"/>
    </location>
</feature>
<feature type="non-terminal residue" evidence="2">
    <location>
        <position position="1"/>
    </location>
</feature>
<dbReference type="Proteomes" id="UP000639643">
    <property type="component" value="Unassembled WGS sequence"/>
</dbReference>
<feature type="region of interest" description="Disordered" evidence="1">
    <location>
        <begin position="1"/>
        <end position="24"/>
    </location>
</feature>
<sequence length="762" mass="80950">SYWGSRGGFSETGRWRKRQTRYDGRWQDTPIWKSQLTEKKDDLGIQRVEDLPLDNTPGRNYSQMPVRRAPRNIENSEALQGYQDPPQALRGAMSKVVVRPGAQVRQFNTSGVPSNNPAPSATPKGPQQVPPHLRKIVPAGQASARSETVVTQVSKVETKTIQATQVKTKTARATQVKAEPAALTKSPTDRIVWSGKCLMSIPGKAVQNRPVVVELNKRESDAEYPYGLVSFVMTSASAGTSGQRASCTHNLEDFALSSQKLNQCVINFGPSGATYSLQFDNVQDAETFISLAGKLQQVMKYLVNANLMSDGAVDKNTIAAADKPADPADKKPAVTTDKPAATADKKPAASVKKKPAAPGKPKDLVDAFGQLSLDNVKGSSMYKSQPPRPPPQPRIQYTAEELFKRRPSGEAPEGIQDVKIPHQKDNRGPVRLPPHLQQHCKKTVTAEQTTSKTENTVQKTTVVTTLETVSKTEAEPDMIKLDVTSAPSTTSVDSAVEFHSVGNSAAGAAVVVPDVPVSQNAPVAQASPTGQAAPIVQSAPTVQAAPIVQSAPTVQAAATVQGTFVVPAAPTFQDAPVVPKAPVLPDAPAVVSTASPVVPVAAHQVSLTEEYSQPPVFSGPAFGNYDPSPNEGMPPPIATPKTVPLQMASPQMAMPYTIPPQVIQAMHAQHLPNGSVLHAISVTYHISQPVPPVQPDTEKDLAPAPPPSRPFSPDAQVFQPQQNGVSQAGGSRPRRGLGSSIFATGFTEAKLAGSFTSGEALH</sequence>
<feature type="region of interest" description="Disordered" evidence="1">
    <location>
        <begin position="688"/>
        <end position="739"/>
    </location>
</feature>
<accession>A0A8H6NYH0</accession>
<proteinExistence type="predicted"/>
<name>A0A8H6NYH0_9PEZI</name>
<evidence type="ECO:0000313" key="3">
    <source>
        <dbReference type="Proteomes" id="UP000639643"/>
    </source>
</evidence>
<reference evidence="2" key="1">
    <citation type="journal article" date="2020" name="Phytopathology">
        <title>Genome Sequence Resources of Colletotrichum truncatum, C. plurivorum, C. musicola, and C. sojae: Four Species Pathogenic to Soybean (Glycine max).</title>
        <authorList>
            <person name="Rogerio F."/>
            <person name="Boufleur T.R."/>
            <person name="Ciampi-Guillardi M."/>
            <person name="Sukno S.A."/>
            <person name="Thon M.R."/>
            <person name="Massola Junior N.S."/>
            <person name="Baroncelli R."/>
        </authorList>
    </citation>
    <scope>NUCLEOTIDE SEQUENCE</scope>
    <source>
        <strain evidence="2">LFN0074</strain>
    </source>
</reference>
<evidence type="ECO:0000256" key="1">
    <source>
        <dbReference type="SAM" id="MobiDB-lite"/>
    </source>
</evidence>
<feature type="compositionally biased region" description="Low complexity" evidence="1">
    <location>
        <begin position="333"/>
        <end position="342"/>
    </location>
</feature>
<keyword evidence="3" id="KW-1185">Reference proteome</keyword>
<feature type="compositionally biased region" description="Polar residues" evidence="1">
    <location>
        <begin position="718"/>
        <end position="728"/>
    </location>
</feature>